<dbReference type="InterPro" id="IPR008915">
    <property type="entry name" value="Peptidase_M50"/>
</dbReference>
<keyword evidence="5 11" id="KW-0812">Transmembrane</keyword>
<evidence type="ECO:0000259" key="13">
    <source>
        <dbReference type="Pfam" id="PF17820"/>
    </source>
</evidence>
<keyword evidence="10 11" id="KW-0472">Membrane</keyword>
<reference evidence="14 15" key="1">
    <citation type="journal article" date="2014" name="BMC Genomics">
        <title>Comparison of environmental and isolate Sulfobacillus genomes reveals diverse carbon, sulfur, nitrogen, and hydrogen metabolisms.</title>
        <authorList>
            <person name="Justice N.B."/>
            <person name="Norman A."/>
            <person name="Brown C.T."/>
            <person name="Singh A."/>
            <person name="Thomas B.C."/>
            <person name="Banfield J.F."/>
        </authorList>
    </citation>
    <scope>NUCLEOTIDE SEQUENCE [LARGE SCALE GENOMIC DNA]</scope>
    <source>
        <strain evidence="14">AMDSBA4</strain>
    </source>
</reference>
<feature type="domain" description="Peptidase M50" evidence="12">
    <location>
        <begin position="7"/>
        <end position="324"/>
    </location>
</feature>
<feature type="transmembrane region" description="Helical" evidence="11">
    <location>
        <begin position="313"/>
        <end position="331"/>
    </location>
</feature>
<comment type="cofactor">
    <cofactor evidence="1">
        <name>Zn(2+)</name>
        <dbReference type="ChEBI" id="CHEBI:29105"/>
    </cofactor>
</comment>
<evidence type="ECO:0000256" key="3">
    <source>
        <dbReference type="ARBA" id="ARBA00007931"/>
    </source>
</evidence>
<dbReference type="Pfam" id="PF17820">
    <property type="entry name" value="PDZ_6"/>
    <property type="match status" value="1"/>
</dbReference>
<evidence type="ECO:0000256" key="11">
    <source>
        <dbReference type="SAM" id="Phobius"/>
    </source>
</evidence>
<dbReference type="EMBL" id="PXYW01000001">
    <property type="protein sequence ID" value="PSR35446.1"/>
    <property type="molecule type" value="Genomic_DNA"/>
</dbReference>
<dbReference type="Proteomes" id="UP000242972">
    <property type="component" value="Unassembled WGS sequence"/>
</dbReference>
<evidence type="ECO:0000313" key="15">
    <source>
        <dbReference type="Proteomes" id="UP000242972"/>
    </source>
</evidence>
<proteinExistence type="inferred from homology"/>
<keyword evidence="7" id="KW-0862">Zinc</keyword>
<dbReference type="GO" id="GO:0006508">
    <property type="term" value="P:proteolysis"/>
    <property type="evidence" value="ECO:0007669"/>
    <property type="project" value="UniProtKB-KW"/>
</dbReference>
<evidence type="ECO:0000256" key="8">
    <source>
        <dbReference type="ARBA" id="ARBA00022989"/>
    </source>
</evidence>
<feature type="transmembrane region" description="Helical" evidence="11">
    <location>
        <begin position="265"/>
        <end position="288"/>
    </location>
</feature>
<dbReference type="Pfam" id="PF02163">
    <property type="entry name" value="Peptidase_M50"/>
    <property type="match status" value="1"/>
</dbReference>
<keyword evidence="6" id="KW-0378">Hydrolase</keyword>
<gene>
    <name evidence="14" type="ORF">C7B46_00175</name>
</gene>
<feature type="transmembrane region" description="Helical" evidence="11">
    <location>
        <begin position="90"/>
        <end position="111"/>
    </location>
</feature>
<dbReference type="InterPro" id="IPR036034">
    <property type="entry name" value="PDZ_sf"/>
</dbReference>
<dbReference type="AlphaFoldDB" id="A0A2T2XLS4"/>
<dbReference type="PANTHER" id="PTHR42837">
    <property type="entry name" value="REGULATOR OF SIGMA-E PROTEASE RSEP"/>
    <property type="match status" value="1"/>
</dbReference>
<evidence type="ECO:0000256" key="4">
    <source>
        <dbReference type="ARBA" id="ARBA00022670"/>
    </source>
</evidence>
<organism evidence="14 15">
    <name type="scientific">Sulfobacillus benefaciens</name>
    <dbReference type="NCBI Taxonomy" id="453960"/>
    <lineage>
        <taxon>Bacteria</taxon>
        <taxon>Bacillati</taxon>
        <taxon>Bacillota</taxon>
        <taxon>Clostridia</taxon>
        <taxon>Eubacteriales</taxon>
        <taxon>Clostridiales Family XVII. Incertae Sedis</taxon>
        <taxon>Sulfobacillus</taxon>
    </lineage>
</organism>
<evidence type="ECO:0000259" key="12">
    <source>
        <dbReference type="Pfam" id="PF02163"/>
    </source>
</evidence>
<evidence type="ECO:0000256" key="7">
    <source>
        <dbReference type="ARBA" id="ARBA00022833"/>
    </source>
</evidence>
<sequence length="344" mass="37688">MTTVIALVAVFGILVSVHESGHYIVAKTLGMRVNEFSLGFGPALFSSQWGETQYSLRIIPLGGYVRIAGMEMDKTNDPDAFPNRPLWQRFSVIFAGPVMNLVLAAVLYILAFGPIGTPTITTTVASTVPHYPAYAAGIRAGDKIVAVDHRAIGNWTELQKAIVSHAHQPLLITIERHGVKKTVTVHTRYDKHLKEYIVGIEPQVAMIHLGFFASIRSGVDYTVRLTGSWFVAMYHLVIGKSRFDLTGPVGIAVYVSQAAQDGLPYLVLLAAALSANLGLFNVLPIPVLDGSRLFLLGLEGVRRKAMDPDRENMIHMVGFVVLILFVLVVTYHDIVHFFHVGAAF</sequence>
<name>A0A2T2XLS4_9FIRM</name>
<dbReference type="InterPro" id="IPR004387">
    <property type="entry name" value="Pept_M50_Zn"/>
</dbReference>
<dbReference type="CDD" id="cd23081">
    <property type="entry name" value="cpPDZ_EcRseP-like"/>
    <property type="match status" value="1"/>
</dbReference>
<evidence type="ECO:0000256" key="1">
    <source>
        <dbReference type="ARBA" id="ARBA00001947"/>
    </source>
</evidence>
<dbReference type="GO" id="GO:0016020">
    <property type="term" value="C:membrane"/>
    <property type="evidence" value="ECO:0007669"/>
    <property type="project" value="UniProtKB-SubCell"/>
</dbReference>
<evidence type="ECO:0000256" key="2">
    <source>
        <dbReference type="ARBA" id="ARBA00004141"/>
    </source>
</evidence>
<dbReference type="CDD" id="cd06163">
    <property type="entry name" value="S2P-M50_PDZ_RseP-like"/>
    <property type="match status" value="1"/>
</dbReference>
<keyword evidence="9 14" id="KW-0482">Metalloprotease</keyword>
<evidence type="ECO:0000256" key="10">
    <source>
        <dbReference type="ARBA" id="ARBA00023136"/>
    </source>
</evidence>
<feature type="domain" description="PDZ" evidence="13">
    <location>
        <begin position="124"/>
        <end position="176"/>
    </location>
</feature>
<evidence type="ECO:0000256" key="5">
    <source>
        <dbReference type="ARBA" id="ARBA00022692"/>
    </source>
</evidence>
<protein>
    <submittedName>
        <fullName evidence="14">RIP metalloprotease RseP</fullName>
    </submittedName>
</protein>
<accession>A0A2T2XLS4</accession>
<dbReference type="Gene3D" id="2.30.42.10">
    <property type="match status" value="1"/>
</dbReference>
<comment type="caution">
    <text evidence="14">The sequence shown here is derived from an EMBL/GenBank/DDBJ whole genome shotgun (WGS) entry which is preliminary data.</text>
</comment>
<comment type="subcellular location">
    <subcellularLocation>
        <location evidence="2">Membrane</location>
        <topology evidence="2">Multi-pass membrane protein</topology>
    </subcellularLocation>
</comment>
<dbReference type="SUPFAM" id="SSF50156">
    <property type="entry name" value="PDZ domain-like"/>
    <property type="match status" value="1"/>
</dbReference>
<evidence type="ECO:0000256" key="9">
    <source>
        <dbReference type="ARBA" id="ARBA00023049"/>
    </source>
</evidence>
<evidence type="ECO:0000313" key="14">
    <source>
        <dbReference type="EMBL" id="PSR35446.1"/>
    </source>
</evidence>
<dbReference type="InterPro" id="IPR041489">
    <property type="entry name" value="PDZ_6"/>
</dbReference>
<keyword evidence="8 11" id="KW-1133">Transmembrane helix</keyword>
<comment type="similarity">
    <text evidence="3">Belongs to the peptidase M50B family.</text>
</comment>
<dbReference type="PANTHER" id="PTHR42837:SF2">
    <property type="entry name" value="MEMBRANE METALLOPROTEASE ARASP2, CHLOROPLASTIC-RELATED"/>
    <property type="match status" value="1"/>
</dbReference>
<evidence type="ECO:0000256" key="6">
    <source>
        <dbReference type="ARBA" id="ARBA00022801"/>
    </source>
</evidence>
<keyword evidence="4 14" id="KW-0645">Protease</keyword>
<dbReference type="GO" id="GO:0004222">
    <property type="term" value="F:metalloendopeptidase activity"/>
    <property type="evidence" value="ECO:0007669"/>
    <property type="project" value="InterPro"/>
</dbReference>